<feature type="transmembrane region" description="Helical" evidence="1">
    <location>
        <begin position="64"/>
        <end position="84"/>
    </location>
</feature>
<reference evidence="3 4" key="1">
    <citation type="submission" date="2019-11" db="EMBL/GenBank/DDBJ databases">
        <authorList>
            <person name="Zheng R.K."/>
            <person name="Sun C.M."/>
        </authorList>
    </citation>
    <scope>NUCLEOTIDE SEQUENCE [LARGE SCALE GENOMIC DNA]</scope>
    <source>
        <strain evidence="3 4">SRB007</strain>
    </source>
</reference>
<feature type="transmembrane region" description="Helical" evidence="1">
    <location>
        <begin position="31"/>
        <end position="52"/>
    </location>
</feature>
<feature type="transmembrane region" description="Helical" evidence="1">
    <location>
        <begin position="263"/>
        <end position="281"/>
    </location>
</feature>
<keyword evidence="1" id="KW-0472">Membrane</keyword>
<protein>
    <submittedName>
        <fullName evidence="3">EamA family transporter</fullName>
    </submittedName>
</protein>
<dbReference type="EMBL" id="CP046400">
    <property type="protein sequence ID" value="QGY41401.1"/>
    <property type="molecule type" value="Genomic_DNA"/>
</dbReference>
<name>A0A6I6JGU9_9BACT</name>
<feature type="transmembrane region" description="Helical" evidence="1">
    <location>
        <begin position="240"/>
        <end position="257"/>
    </location>
</feature>
<feature type="domain" description="EamA" evidence="2">
    <location>
        <begin position="151"/>
        <end position="280"/>
    </location>
</feature>
<sequence>MTGYLYVLAAAVMWGVIGIFTKHILAEGLSALEIAFWRAMFGWLMFLAHATLKKQLRIARTDLPPLLGFGFICVTLFYSSYQLAIRDVGMAMAAVLLYTAPAWVAVLSWLVLKERMTKTKTFCVAMTILGVSSISLGPQLTSGASWQFGWFGLAAGLISGLTYALYYIFGKKFLYRYETPTIFVYAMPFGAALLLPFVNFAPKSASVWMWLISLSAVTSYGAFSAYYAGLKRLDATHASVVATFEPVVAAVLAYFLFGEKFSLLGYAGASLIILAVFMVVMTGSRASRAAAEG</sequence>
<feature type="domain" description="EamA" evidence="2">
    <location>
        <begin position="2"/>
        <end position="135"/>
    </location>
</feature>
<dbReference type="Proteomes" id="UP000428328">
    <property type="component" value="Chromosome"/>
</dbReference>
<dbReference type="GO" id="GO:0016020">
    <property type="term" value="C:membrane"/>
    <property type="evidence" value="ECO:0007669"/>
    <property type="project" value="InterPro"/>
</dbReference>
<evidence type="ECO:0000259" key="2">
    <source>
        <dbReference type="Pfam" id="PF00892"/>
    </source>
</evidence>
<keyword evidence="1" id="KW-0812">Transmembrane</keyword>
<feature type="transmembrane region" description="Helical" evidence="1">
    <location>
        <begin position="90"/>
        <end position="112"/>
    </location>
</feature>
<evidence type="ECO:0000313" key="3">
    <source>
        <dbReference type="EMBL" id="QGY41401.1"/>
    </source>
</evidence>
<dbReference type="Pfam" id="PF00892">
    <property type="entry name" value="EamA"/>
    <property type="match status" value="2"/>
</dbReference>
<feature type="transmembrane region" description="Helical" evidence="1">
    <location>
        <begin position="148"/>
        <end position="169"/>
    </location>
</feature>
<dbReference type="PANTHER" id="PTHR22911:SF79">
    <property type="entry name" value="MOBA-LIKE NTP TRANSFERASE DOMAIN-CONTAINING PROTEIN"/>
    <property type="match status" value="1"/>
</dbReference>
<dbReference type="Gene3D" id="1.10.3730.20">
    <property type="match status" value="1"/>
</dbReference>
<feature type="transmembrane region" description="Helical" evidence="1">
    <location>
        <begin position="181"/>
        <end position="201"/>
    </location>
</feature>
<gene>
    <name evidence="3" type="ORF">GM415_15170</name>
</gene>
<evidence type="ECO:0000256" key="1">
    <source>
        <dbReference type="SAM" id="Phobius"/>
    </source>
</evidence>
<feature type="transmembrane region" description="Helical" evidence="1">
    <location>
        <begin position="5"/>
        <end position="25"/>
    </location>
</feature>
<keyword evidence="4" id="KW-1185">Reference proteome</keyword>
<feature type="transmembrane region" description="Helical" evidence="1">
    <location>
        <begin position="119"/>
        <end position="136"/>
    </location>
</feature>
<proteinExistence type="predicted"/>
<dbReference type="SUPFAM" id="SSF103481">
    <property type="entry name" value="Multidrug resistance efflux transporter EmrE"/>
    <property type="match status" value="2"/>
</dbReference>
<dbReference type="AlphaFoldDB" id="A0A6I6JGU9"/>
<organism evidence="3 4">
    <name type="scientific">Pseudodesulfovibrio cashew</name>
    <dbReference type="NCBI Taxonomy" id="2678688"/>
    <lineage>
        <taxon>Bacteria</taxon>
        <taxon>Pseudomonadati</taxon>
        <taxon>Thermodesulfobacteriota</taxon>
        <taxon>Desulfovibrionia</taxon>
        <taxon>Desulfovibrionales</taxon>
        <taxon>Desulfovibrionaceae</taxon>
    </lineage>
</organism>
<keyword evidence="1" id="KW-1133">Transmembrane helix</keyword>
<dbReference type="RefSeq" id="WP_158949644.1">
    <property type="nucleotide sequence ID" value="NZ_CP046400.1"/>
</dbReference>
<dbReference type="InterPro" id="IPR000620">
    <property type="entry name" value="EamA_dom"/>
</dbReference>
<dbReference type="PANTHER" id="PTHR22911">
    <property type="entry name" value="ACYL-MALONYL CONDENSING ENZYME-RELATED"/>
    <property type="match status" value="1"/>
</dbReference>
<dbReference type="KEGG" id="psel:GM415_15170"/>
<evidence type="ECO:0000313" key="4">
    <source>
        <dbReference type="Proteomes" id="UP000428328"/>
    </source>
</evidence>
<accession>A0A6I6JGU9</accession>
<dbReference type="InterPro" id="IPR037185">
    <property type="entry name" value="EmrE-like"/>
</dbReference>
<feature type="transmembrane region" description="Helical" evidence="1">
    <location>
        <begin position="207"/>
        <end position="228"/>
    </location>
</feature>